<accession>A0A2N9G7S2</accession>
<organism evidence="1">
    <name type="scientific">Fagus sylvatica</name>
    <name type="common">Beechnut</name>
    <dbReference type="NCBI Taxonomy" id="28930"/>
    <lineage>
        <taxon>Eukaryota</taxon>
        <taxon>Viridiplantae</taxon>
        <taxon>Streptophyta</taxon>
        <taxon>Embryophyta</taxon>
        <taxon>Tracheophyta</taxon>
        <taxon>Spermatophyta</taxon>
        <taxon>Magnoliopsida</taxon>
        <taxon>eudicotyledons</taxon>
        <taxon>Gunneridae</taxon>
        <taxon>Pentapetalae</taxon>
        <taxon>rosids</taxon>
        <taxon>fabids</taxon>
        <taxon>Fagales</taxon>
        <taxon>Fagaceae</taxon>
        <taxon>Fagus</taxon>
    </lineage>
</organism>
<sequence>MAGISLGHLHRYFRGLNSNHNGYKTLPRHCVPTLPFQMTELCFCSSSHAMQLVSPSIKLPDAAGVILWKGPIVKNGSWHCCWSCTSDVCSRQFMVFKMIAEDILVLCAVAISCNKPSIWFKLEIGRSLNLRG</sequence>
<proteinExistence type="predicted"/>
<dbReference type="AlphaFoldDB" id="A0A2N9G7S2"/>
<dbReference type="EMBL" id="OIVN01001580">
    <property type="protein sequence ID" value="SPC95578.1"/>
    <property type="molecule type" value="Genomic_DNA"/>
</dbReference>
<name>A0A2N9G7S2_FAGSY</name>
<evidence type="ECO:0000313" key="1">
    <source>
        <dbReference type="EMBL" id="SPC95578.1"/>
    </source>
</evidence>
<gene>
    <name evidence="1" type="ORF">FSB_LOCUS23460</name>
</gene>
<protein>
    <submittedName>
        <fullName evidence="1">Uncharacterized protein</fullName>
    </submittedName>
</protein>
<reference evidence="1" key="1">
    <citation type="submission" date="2018-02" db="EMBL/GenBank/DDBJ databases">
        <authorList>
            <person name="Cohen D.B."/>
            <person name="Kent A.D."/>
        </authorList>
    </citation>
    <scope>NUCLEOTIDE SEQUENCE</scope>
</reference>